<name>A0ACB7GFI0_MANES</name>
<evidence type="ECO:0000313" key="2">
    <source>
        <dbReference type="Proteomes" id="UP000091857"/>
    </source>
</evidence>
<gene>
    <name evidence="1" type="ORF">MANES_14G067033v8</name>
</gene>
<protein>
    <submittedName>
        <fullName evidence="1">Uncharacterized protein</fullName>
    </submittedName>
</protein>
<sequence length="123" mass="14141">MMKEYGQNSGCQSRSFQNHCKQLITVRDRDYVLLHTHSFVPQLFSVWSSGNVKQGSPLSLSLSGLEGESFPHIFFFSGAQSPYFCHTIGPLWFRVDFFSSRSDFFSSILLLIFVILFILFLEL</sequence>
<keyword evidence="2" id="KW-1185">Reference proteome</keyword>
<proteinExistence type="predicted"/>
<comment type="caution">
    <text evidence="1">The sequence shown here is derived from an EMBL/GenBank/DDBJ whole genome shotgun (WGS) entry which is preliminary data.</text>
</comment>
<dbReference type="Proteomes" id="UP000091857">
    <property type="component" value="Chromosome 14"/>
</dbReference>
<evidence type="ECO:0000313" key="1">
    <source>
        <dbReference type="EMBL" id="KAG8638820.1"/>
    </source>
</evidence>
<organism evidence="1 2">
    <name type="scientific">Manihot esculenta</name>
    <name type="common">Cassava</name>
    <name type="synonym">Jatropha manihot</name>
    <dbReference type="NCBI Taxonomy" id="3983"/>
    <lineage>
        <taxon>Eukaryota</taxon>
        <taxon>Viridiplantae</taxon>
        <taxon>Streptophyta</taxon>
        <taxon>Embryophyta</taxon>
        <taxon>Tracheophyta</taxon>
        <taxon>Spermatophyta</taxon>
        <taxon>Magnoliopsida</taxon>
        <taxon>eudicotyledons</taxon>
        <taxon>Gunneridae</taxon>
        <taxon>Pentapetalae</taxon>
        <taxon>rosids</taxon>
        <taxon>fabids</taxon>
        <taxon>Malpighiales</taxon>
        <taxon>Euphorbiaceae</taxon>
        <taxon>Crotonoideae</taxon>
        <taxon>Manihoteae</taxon>
        <taxon>Manihot</taxon>
    </lineage>
</organism>
<reference evidence="2" key="1">
    <citation type="journal article" date="2016" name="Nat. Biotechnol.">
        <title>Sequencing wild and cultivated cassava and related species reveals extensive interspecific hybridization and genetic diversity.</title>
        <authorList>
            <person name="Bredeson J.V."/>
            <person name="Lyons J.B."/>
            <person name="Prochnik S.E."/>
            <person name="Wu G.A."/>
            <person name="Ha C.M."/>
            <person name="Edsinger-Gonzales E."/>
            <person name="Grimwood J."/>
            <person name="Schmutz J."/>
            <person name="Rabbi I.Y."/>
            <person name="Egesi C."/>
            <person name="Nauluvula P."/>
            <person name="Lebot V."/>
            <person name="Ndunguru J."/>
            <person name="Mkamilo G."/>
            <person name="Bart R.S."/>
            <person name="Setter T.L."/>
            <person name="Gleadow R.M."/>
            <person name="Kulakow P."/>
            <person name="Ferguson M.E."/>
            <person name="Rounsley S."/>
            <person name="Rokhsar D.S."/>
        </authorList>
    </citation>
    <scope>NUCLEOTIDE SEQUENCE [LARGE SCALE GENOMIC DNA]</scope>
    <source>
        <strain evidence="2">cv. AM560-2</strain>
    </source>
</reference>
<accession>A0ACB7GFI0</accession>
<dbReference type="EMBL" id="CM004400">
    <property type="protein sequence ID" value="KAG8638820.1"/>
    <property type="molecule type" value="Genomic_DNA"/>
</dbReference>